<dbReference type="GO" id="GO:0005634">
    <property type="term" value="C:nucleus"/>
    <property type="evidence" value="ECO:0007669"/>
    <property type="project" value="UniProtKB-SubCell"/>
</dbReference>
<evidence type="ECO:0000256" key="5">
    <source>
        <dbReference type="ARBA" id="ARBA00022833"/>
    </source>
</evidence>
<dbReference type="PANTHER" id="PTHR40626:SF34">
    <property type="entry name" value="ZINC FINGER PROTEIN YGR067C"/>
    <property type="match status" value="1"/>
</dbReference>
<dbReference type="GO" id="GO:0000978">
    <property type="term" value="F:RNA polymerase II cis-regulatory region sequence-specific DNA binding"/>
    <property type="evidence" value="ECO:0007669"/>
    <property type="project" value="InterPro"/>
</dbReference>
<dbReference type="GO" id="GO:0008270">
    <property type="term" value="F:zinc ion binding"/>
    <property type="evidence" value="ECO:0007669"/>
    <property type="project" value="UniProtKB-KW"/>
</dbReference>
<dbReference type="InterPro" id="IPR051059">
    <property type="entry name" value="VerF-like"/>
</dbReference>
<dbReference type="SMART" id="SM00355">
    <property type="entry name" value="ZnF_C2H2"/>
    <property type="match status" value="2"/>
</dbReference>
<dbReference type="InterPro" id="IPR013087">
    <property type="entry name" value="Znf_C2H2_type"/>
</dbReference>
<keyword evidence="10" id="KW-1185">Reference proteome</keyword>
<sequence length="370" mass="42774">MAPSKKYICAFCARAFTRSEHKQRHERSHTNEKPFHCLYCTSSFVRRDLLQRHCRTVHNSSLNPKTLPTNKSLNNPTINGFNIEIDQPNEINTDTPETIDSIPMTPSNSINSEIVKKRRKSSQDSTNDTSHDILHLLSITKKLDNLLMDYDYTNIDKSTISDHFLIGYINLLNKSKNEYLAFDKILKDLIYYLNTFYINQPPQNLETGTTSPLINDFRIGLLYSTISLGFILNKQEYEAISYFKKSWNLLIKKLIPQYNNNNNLLDQIEIMNNLNSVNYNLYIPPNQPPILSSSTSLNLSNSNNTIISNNGQQQQHFQQANQQGSPQLQLQSYQQNPQLNQFQQPNLQHQVPNHQVYNLPPLTEKLKETI</sequence>
<feature type="domain" description="C2H2-type" evidence="8">
    <location>
        <begin position="35"/>
        <end position="63"/>
    </location>
</feature>
<evidence type="ECO:0000259" key="8">
    <source>
        <dbReference type="PROSITE" id="PS50157"/>
    </source>
</evidence>
<dbReference type="PROSITE" id="PS00028">
    <property type="entry name" value="ZINC_FINGER_C2H2_1"/>
    <property type="match status" value="2"/>
</dbReference>
<feature type="domain" description="C2H2-type" evidence="8">
    <location>
        <begin position="7"/>
        <end position="34"/>
    </location>
</feature>
<comment type="caution">
    <text evidence="9">The sequence shown here is derived from an EMBL/GenBank/DDBJ whole genome shotgun (WGS) entry which is preliminary data.</text>
</comment>
<evidence type="ECO:0000256" key="7">
    <source>
        <dbReference type="PROSITE-ProRule" id="PRU00042"/>
    </source>
</evidence>
<evidence type="ECO:0000256" key="1">
    <source>
        <dbReference type="ARBA" id="ARBA00004123"/>
    </source>
</evidence>
<evidence type="ECO:0000256" key="2">
    <source>
        <dbReference type="ARBA" id="ARBA00022723"/>
    </source>
</evidence>
<dbReference type="EMBL" id="CANTUO010000007">
    <property type="protein sequence ID" value="CAI5760667.1"/>
    <property type="molecule type" value="Genomic_DNA"/>
</dbReference>
<dbReference type="Gene3D" id="3.30.160.60">
    <property type="entry name" value="Classic Zinc Finger"/>
    <property type="match status" value="2"/>
</dbReference>
<keyword evidence="5" id="KW-0862">Zinc</keyword>
<dbReference type="PANTHER" id="PTHR40626">
    <property type="entry name" value="MIP31509P"/>
    <property type="match status" value="1"/>
</dbReference>
<gene>
    <name evidence="9" type="ORF">CANVERA_P5175</name>
</gene>
<protein>
    <recommendedName>
        <fullName evidence="8">C2H2-type domain-containing protein</fullName>
    </recommendedName>
</protein>
<evidence type="ECO:0000313" key="9">
    <source>
        <dbReference type="EMBL" id="CAI5760667.1"/>
    </source>
</evidence>
<reference evidence="9" key="1">
    <citation type="submission" date="2022-12" db="EMBL/GenBank/DDBJ databases">
        <authorList>
            <person name="Brejova B."/>
        </authorList>
    </citation>
    <scope>NUCLEOTIDE SEQUENCE</scope>
</reference>
<accession>A0A9W4U074</accession>
<keyword evidence="3" id="KW-0677">Repeat</keyword>
<dbReference type="AlphaFoldDB" id="A0A9W4U074"/>
<proteinExistence type="predicted"/>
<name>A0A9W4U074_9ASCO</name>
<evidence type="ECO:0000313" key="10">
    <source>
        <dbReference type="Proteomes" id="UP001152885"/>
    </source>
</evidence>
<dbReference type="GO" id="GO:0000981">
    <property type="term" value="F:DNA-binding transcription factor activity, RNA polymerase II-specific"/>
    <property type="evidence" value="ECO:0007669"/>
    <property type="project" value="InterPro"/>
</dbReference>
<dbReference type="GO" id="GO:0000785">
    <property type="term" value="C:chromatin"/>
    <property type="evidence" value="ECO:0007669"/>
    <property type="project" value="TreeGrafter"/>
</dbReference>
<keyword evidence="4 7" id="KW-0863">Zinc-finger</keyword>
<dbReference type="InterPro" id="IPR036236">
    <property type="entry name" value="Znf_C2H2_sf"/>
</dbReference>
<organism evidence="9 10">
    <name type="scientific">Candida verbasci</name>
    <dbReference type="NCBI Taxonomy" id="1227364"/>
    <lineage>
        <taxon>Eukaryota</taxon>
        <taxon>Fungi</taxon>
        <taxon>Dikarya</taxon>
        <taxon>Ascomycota</taxon>
        <taxon>Saccharomycotina</taxon>
        <taxon>Pichiomycetes</taxon>
        <taxon>Debaryomycetaceae</taxon>
        <taxon>Candida/Lodderomyces clade</taxon>
        <taxon>Candida</taxon>
    </lineage>
</organism>
<comment type="subcellular location">
    <subcellularLocation>
        <location evidence="1">Nucleus</location>
    </subcellularLocation>
</comment>
<evidence type="ECO:0000256" key="6">
    <source>
        <dbReference type="ARBA" id="ARBA00023242"/>
    </source>
</evidence>
<keyword evidence="6" id="KW-0539">Nucleus</keyword>
<dbReference type="Proteomes" id="UP001152885">
    <property type="component" value="Unassembled WGS sequence"/>
</dbReference>
<dbReference type="PROSITE" id="PS50157">
    <property type="entry name" value="ZINC_FINGER_C2H2_2"/>
    <property type="match status" value="2"/>
</dbReference>
<dbReference type="SUPFAM" id="SSF57667">
    <property type="entry name" value="beta-beta-alpha zinc fingers"/>
    <property type="match status" value="1"/>
</dbReference>
<evidence type="ECO:0000256" key="3">
    <source>
        <dbReference type="ARBA" id="ARBA00022737"/>
    </source>
</evidence>
<dbReference type="OrthoDB" id="654211at2759"/>
<evidence type="ECO:0000256" key="4">
    <source>
        <dbReference type="ARBA" id="ARBA00022771"/>
    </source>
</evidence>
<keyword evidence="2" id="KW-0479">Metal-binding</keyword>